<dbReference type="GO" id="GO:0015074">
    <property type="term" value="P:DNA integration"/>
    <property type="evidence" value="ECO:0007669"/>
    <property type="project" value="InterPro"/>
</dbReference>
<keyword evidence="4" id="KW-1185">Reference proteome</keyword>
<accession>A0A9Q1FEU4</accession>
<proteinExistence type="predicted"/>
<evidence type="ECO:0000313" key="3">
    <source>
        <dbReference type="EMBL" id="KAJ8356916.1"/>
    </source>
</evidence>
<dbReference type="InterPro" id="IPR050951">
    <property type="entry name" value="Retrovirus_Pol_polyprotein"/>
</dbReference>
<dbReference type="InterPro" id="IPR012337">
    <property type="entry name" value="RNaseH-like_sf"/>
</dbReference>
<dbReference type="InterPro" id="IPR036397">
    <property type="entry name" value="RNaseH_sf"/>
</dbReference>
<dbReference type="Proteomes" id="UP001152622">
    <property type="component" value="Chromosome 6"/>
</dbReference>
<evidence type="ECO:0000259" key="2">
    <source>
        <dbReference type="PROSITE" id="PS50994"/>
    </source>
</evidence>
<dbReference type="PROSITE" id="PS50994">
    <property type="entry name" value="INTEGRASE"/>
    <property type="match status" value="1"/>
</dbReference>
<evidence type="ECO:0000256" key="1">
    <source>
        <dbReference type="SAM" id="MobiDB-lite"/>
    </source>
</evidence>
<dbReference type="EMBL" id="JAINUF010000006">
    <property type="protein sequence ID" value="KAJ8356916.1"/>
    <property type="molecule type" value="Genomic_DNA"/>
</dbReference>
<dbReference type="OrthoDB" id="8892477at2759"/>
<dbReference type="InterPro" id="IPR001584">
    <property type="entry name" value="Integrase_cat-core"/>
</dbReference>
<feature type="compositionally biased region" description="Polar residues" evidence="1">
    <location>
        <begin position="1"/>
        <end position="10"/>
    </location>
</feature>
<gene>
    <name evidence="3" type="ORF">SKAU_G00197100</name>
</gene>
<reference evidence="3" key="1">
    <citation type="journal article" date="2023" name="Science">
        <title>Genome structures resolve the early diversification of teleost fishes.</title>
        <authorList>
            <person name="Parey E."/>
            <person name="Louis A."/>
            <person name="Montfort J."/>
            <person name="Bouchez O."/>
            <person name="Roques C."/>
            <person name="Iampietro C."/>
            <person name="Lluch J."/>
            <person name="Castinel A."/>
            <person name="Donnadieu C."/>
            <person name="Desvignes T."/>
            <person name="Floi Bucao C."/>
            <person name="Jouanno E."/>
            <person name="Wen M."/>
            <person name="Mejri S."/>
            <person name="Dirks R."/>
            <person name="Jansen H."/>
            <person name="Henkel C."/>
            <person name="Chen W.J."/>
            <person name="Zahm M."/>
            <person name="Cabau C."/>
            <person name="Klopp C."/>
            <person name="Thompson A.W."/>
            <person name="Robinson-Rechavi M."/>
            <person name="Braasch I."/>
            <person name="Lecointre G."/>
            <person name="Bobe J."/>
            <person name="Postlethwait J.H."/>
            <person name="Berthelot C."/>
            <person name="Roest Crollius H."/>
            <person name="Guiguen Y."/>
        </authorList>
    </citation>
    <scope>NUCLEOTIDE SEQUENCE</scope>
    <source>
        <strain evidence="3">WJC10195</strain>
    </source>
</reference>
<dbReference type="GO" id="GO:0003676">
    <property type="term" value="F:nucleic acid binding"/>
    <property type="evidence" value="ECO:0007669"/>
    <property type="project" value="InterPro"/>
</dbReference>
<feature type="domain" description="Integrase catalytic" evidence="2">
    <location>
        <begin position="38"/>
        <end position="158"/>
    </location>
</feature>
<sequence length="158" mass="17635">METLTASHSAPGSERRQKKRKREEHQLVAPVCAAVMADELQPAQIQEVQLEDPEVDPVLQWVQEGWRPTTYSLSAVYQHQSAGEAVGRSVSESWPALQKAETTQDWRGLCTAGEELHSDQGCNFESQAFAVVCHLLTIRKTLTTPLHPQSDGLVERFN</sequence>
<dbReference type="SUPFAM" id="SSF53098">
    <property type="entry name" value="Ribonuclease H-like"/>
    <property type="match status" value="1"/>
</dbReference>
<dbReference type="PANTHER" id="PTHR37984:SF15">
    <property type="entry name" value="INTEGRASE CATALYTIC DOMAIN-CONTAINING PROTEIN"/>
    <property type="match status" value="1"/>
</dbReference>
<dbReference type="Gene3D" id="3.30.420.10">
    <property type="entry name" value="Ribonuclease H-like superfamily/Ribonuclease H"/>
    <property type="match status" value="1"/>
</dbReference>
<name>A0A9Q1FEU4_SYNKA</name>
<comment type="caution">
    <text evidence="3">The sequence shown here is derived from an EMBL/GenBank/DDBJ whole genome shotgun (WGS) entry which is preliminary data.</text>
</comment>
<feature type="region of interest" description="Disordered" evidence="1">
    <location>
        <begin position="1"/>
        <end position="24"/>
    </location>
</feature>
<dbReference type="PANTHER" id="PTHR37984">
    <property type="entry name" value="PROTEIN CBG26694"/>
    <property type="match status" value="1"/>
</dbReference>
<evidence type="ECO:0000313" key="4">
    <source>
        <dbReference type="Proteomes" id="UP001152622"/>
    </source>
</evidence>
<dbReference type="AlphaFoldDB" id="A0A9Q1FEU4"/>
<protein>
    <recommendedName>
        <fullName evidence="2">Integrase catalytic domain-containing protein</fullName>
    </recommendedName>
</protein>
<organism evidence="3 4">
    <name type="scientific">Synaphobranchus kaupii</name>
    <name type="common">Kaup's arrowtooth eel</name>
    <dbReference type="NCBI Taxonomy" id="118154"/>
    <lineage>
        <taxon>Eukaryota</taxon>
        <taxon>Metazoa</taxon>
        <taxon>Chordata</taxon>
        <taxon>Craniata</taxon>
        <taxon>Vertebrata</taxon>
        <taxon>Euteleostomi</taxon>
        <taxon>Actinopterygii</taxon>
        <taxon>Neopterygii</taxon>
        <taxon>Teleostei</taxon>
        <taxon>Anguilliformes</taxon>
        <taxon>Synaphobranchidae</taxon>
        <taxon>Synaphobranchus</taxon>
    </lineage>
</organism>